<dbReference type="InterPro" id="IPR005754">
    <property type="entry name" value="Sortase"/>
</dbReference>
<feature type="transmembrane region" description="Helical" evidence="3">
    <location>
        <begin position="265"/>
        <end position="286"/>
    </location>
</feature>
<sequence>MTTLDAPQVAQDEMPAVQGVRSRLRRRPPQRRAPRPPRPAGPPGRVETTGSVVSTATTMVALVASWMVLQLLVLGGVAQERSQSLLYDEFRAQVAAATATVGPVTEPGAPVALLEIPRLGLQQVVIEGTASGDLLAGPGHLRNTVLPGQAGTSVVFGRAATYGGPFGDLDQLERGDRIEVQVGQGRVVFTVSGLRRTGDPLPQPLESGRSRLTLVTAEGQGRLRAIAPGEVVYVDAEAASAFPAPSGLPPTVPESEKPMGTDAGVLPLLALDLALLLALTLGVIAARQRWSLVHVWVVATPLALALAWATTDGVMRLLPNLL</sequence>
<protein>
    <submittedName>
        <fullName evidence="4">Sortase</fullName>
    </submittedName>
</protein>
<keyword evidence="1" id="KW-0378">Hydrolase</keyword>
<proteinExistence type="predicted"/>
<reference evidence="4 5" key="1">
    <citation type="journal article" date="2019" name="Int. J. Syst. Evol. Microbiol.">
        <title>The Global Catalogue of Microorganisms (GCM) 10K type strain sequencing project: providing services to taxonomists for standard genome sequencing and annotation.</title>
        <authorList>
            <consortium name="The Broad Institute Genomics Platform"/>
            <consortium name="The Broad Institute Genome Sequencing Center for Infectious Disease"/>
            <person name="Wu L."/>
            <person name="Ma J."/>
        </authorList>
    </citation>
    <scope>NUCLEOTIDE SEQUENCE [LARGE SCALE GENOMIC DNA]</scope>
    <source>
        <strain evidence="4 5">JCM 14942</strain>
    </source>
</reference>
<organism evidence="4 5">
    <name type="scientific">Nocardioides humi</name>
    <dbReference type="NCBI Taxonomy" id="449461"/>
    <lineage>
        <taxon>Bacteria</taxon>
        <taxon>Bacillati</taxon>
        <taxon>Actinomycetota</taxon>
        <taxon>Actinomycetes</taxon>
        <taxon>Propionibacteriales</taxon>
        <taxon>Nocardioidaceae</taxon>
        <taxon>Nocardioides</taxon>
    </lineage>
</organism>
<accession>A0ABN1ZRX5</accession>
<keyword evidence="5" id="KW-1185">Reference proteome</keyword>
<comment type="caution">
    <text evidence="4">The sequence shown here is derived from an EMBL/GenBank/DDBJ whole genome shotgun (WGS) entry which is preliminary data.</text>
</comment>
<feature type="compositionally biased region" description="Basic residues" evidence="2">
    <location>
        <begin position="22"/>
        <end position="35"/>
    </location>
</feature>
<gene>
    <name evidence="4" type="ORF">GCM10009788_03030</name>
</gene>
<dbReference type="InterPro" id="IPR042003">
    <property type="entry name" value="Sortase_E"/>
</dbReference>
<evidence type="ECO:0000256" key="3">
    <source>
        <dbReference type="SAM" id="Phobius"/>
    </source>
</evidence>
<evidence type="ECO:0000313" key="4">
    <source>
        <dbReference type="EMBL" id="GAA1503191.1"/>
    </source>
</evidence>
<dbReference type="EMBL" id="BAAAOR010000002">
    <property type="protein sequence ID" value="GAA1503191.1"/>
    <property type="molecule type" value="Genomic_DNA"/>
</dbReference>
<evidence type="ECO:0000313" key="5">
    <source>
        <dbReference type="Proteomes" id="UP001500842"/>
    </source>
</evidence>
<dbReference type="Proteomes" id="UP001500842">
    <property type="component" value="Unassembled WGS sequence"/>
</dbReference>
<keyword evidence="3" id="KW-0472">Membrane</keyword>
<dbReference type="CDD" id="cd05830">
    <property type="entry name" value="Sortase_E"/>
    <property type="match status" value="1"/>
</dbReference>
<feature type="region of interest" description="Disordered" evidence="2">
    <location>
        <begin position="1"/>
        <end position="50"/>
    </location>
</feature>
<name>A0ABN1ZRX5_9ACTN</name>
<keyword evidence="3" id="KW-0812">Transmembrane</keyword>
<dbReference type="RefSeq" id="WP_344110835.1">
    <property type="nucleotide sequence ID" value="NZ_BAAAOR010000002.1"/>
</dbReference>
<dbReference type="SUPFAM" id="SSF63817">
    <property type="entry name" value="Sortase"/>
    <property type="match status" value="1"/>
</dbReference>
<evidence type="ECO:0000256" key="1">
    <source>
        <dbReference type="ARBA" id="ARBA00022801"/>
    </source>
</evidence>
<evidence type="ECO:0000256" key="2">
    <source>
        <dbReference type="SAM" id="MobiDB-lite"/>
    </source>
</evidence>
<feature type="transmembrane region" description="Helical" evidence="3">
    <location>
        <begin position="292"/>
        <end position="309"/>
    </location>
</feature>
<dbReference type="Pfam" id="PF04203">
    <property type="entry name" value="Sortase"/>
    <property type="match status" value="1"/>
</dbReference>
<dbReference type="Gene3D" id="2.40.260.10">
    <property type="entry name" value="Sortase"/>
    <property type="match status" value="1"/>
</dbReference>
<keyword evidence="3" id="KW-1133">Transmembrane helix</keyword>
<dbReference type="InterPro" id="IPR023365">
    <property type="entry name" value="Sortase_dom-sf"/>
</dbReference>